<sequence>MENLLSILRSNPLVSFTILLLVILTLPPIFERLRLPGLVGLLFAGVILGKDGLYLLDADSESIDLLAEIGKIYLMFVAGLEIDLAEFRKTKDRSVVFGFLTFCFPLLMGTYVGLNFGFGLNSSILIGSLLASHTLLGFPIVQRLGMVKNEAVMVTIGATIFTDIAALLVLAISVSIHRGNFSPVSLIIQLVALGFYSIIVLFGFDWLGKEYFRRTGDEESNQFLFVLLAVFLASIGAQLINVDKIVGAFLAGLAVNDVVGNGPVKEKIEFVGGTLFIPFFFVGMGLLLDIPAFIKTIRFELPLVIGIVGGLIVAKFMAAIAVKFIYRYTWPELFTMWSLSLPQVAATLAAALAAYQIQNVAGERLINEAVFNSVIVLMLITSILGPVLTAQFATKLPLSKTIENEAPGTIRSTLDEWLPQLKSETKNDSFNIVIPIYNPHTQRDLIEMGALLAKKESGIIVPVSIATAGVHMDDPQLDGNLKRSQMLLDRAREISQEFSVDTEPIIRIDDDIAYGISRTAKEKNAHLIIMGWSRNTGLKARLFGTVLDTVFWSSHCPVAVMRLLDNPTNLHRILLPVKNLSKATLETIKFAKLFADANQGSITLLHISDRQTPSQQVTEFKTALSNLVTDYELSEKCKIKMIIHDAPAQVIIRASHQFDLVILRSFRRRTAGGLAVSDITTEVLKKLSCSLVLFGQPHS</sequence>
<feature type="transmembrane region" description="Helical" evidence="9">
    <location>
        <begin position="120"/>
        <end position="141"/>
    </location>
</feature>
<feature type="transmembrane region" description="Helical" evidence="9">
    <location>
        <begin position="153"/>
        <end position="174"/>
    </location>
</feature>
<evidence type="ECO:0000256" key="8">
    <source>
        <dbReference type="ARBA" id="ARBA00023136"/>
    </source>
</evidence>
<organism evidence="12 13">
    <name type="scientific">Crocosphaera subtropica (strain ATCC 51142 / BH68)</name>
    <name type="common">Cyanothece sp. (strain ATCC 51142)</name>
    <dbReference type="NCBI Taxonomy" id="43989"/>
    <lineage>
        <taxon>Bacteria</taxon>
        <taxon>Bacillati</taxon>
        <taxon>Cyanobacteriota</taxon>
        <taxon>Cyanophyceae</taxon>
        <taxon>Oscillatoriophycideae</taxon>
        <taxon>Chroococcales</taxon>
        <taxon>Aphanothecaceae</taxon>
        <taxon>Crocosphaera</taxon>
        <taxon>Crocosphaera subtropica</taxon>
    </lineage>
</organism>
<dbReference type="eggNOG" id="COG0589">
    <property type="taxonomic scope" value="Bacteria"/>
</dbReference>
<name>B1WWC4_CROS5</name>
<feature type="domain" description="Cation/H+ exchanger transmembrane" evidence="11">
    <location>
        <begin position="21"/>
        <end position="388"/>
    </location>
</feature>
<feature type="transmembrane region" description="Helical" evidence="9">
    <location>
        <begin position="334"/>
        <end position="357"/>
    </location>
</feature>
<accession>B1WWC4</accession>
<evidence type="ECO:0000256" key="5">
    <source>
        <dbReference type="ARBA" id="ARBA00022692"/>
    </source>
</evidence>
<feature type="domain" description="UspA" evidence="10">
    <location>
        <begin position="431"/>
        <end position="562"/>
    </location>
</feature>
<dbReference type="InterPro" id="IPR038770">
    <property type="entry name" value="Na+/solute_symporter_sf"/>
</dbReference>
<evidence type="ECO:0000313" key="13">
    <source>
        <dbReference type="Proteomes" id="UP000001203"/>
    </source>
</evidence>
<keyword evidence="4" id="KW-0050">Antiport</keyword>
<feature type="transmembrane region" description="Helical" evidence="9">
    <location>
        <begin position="301"/>
        <end position="322"/>
    </location>
</feature>
<dbReference type="SUPFAM" id="SSF52402">
    <property type="entry name" value="Adenine nucleotide alpha hydrolases-like"/>
    <property type="match status" value="2"/>
</dbReference>
<dbReference type="Pfam" id="PF00582">
    <property type="entry name" value="Usp"/>
    <property type="match status" value="2"/>
</dbReference>
<dbReference type="PANTHER" id="PTHR43562:SF4">
    <property type="entry name" value="NA(+)_H(+) ANTIPORTER NHAS5"/>
    <property type="match status" value="1"/>
</dbReference>
<evidence type="ECO:0000256" key="1">
    <source>
        <dbReference type="ARBA" id="ARBA00004141"/>
    </source>
</evidence>
<dbReference type="Gene3D" id="1.20.1530.20">
    <property type="match status" value="1"/>
</dbReference>
<dbReference type="EMBL" id="CP000806">
    <property type="protein sequence ID" value="ACB54052.1"/>
    <property type="molecule type" value="Genomic_DNA"/>
</dbReference>
<keyword evidence="3" id="KW-0813">Transport</keyword>
<reference evidence="12 13" key="1">
    <citation type="journal article" date="2008" name="Proc. Natl. Acad. Sci. U.S.A.">
        <title>The genome of Cyanothece 51142, a unicellular diazotrophic cyanobacterium important in the marine nitrogen cycle.</title>
        <authorList>
            <person name="Welsh E.A."/>
            <person name="Liberton M."/>
            <person name="Stoeckel J."/>
            <person name="Loh T."/>
            <person name="Elvitigala T."/>
            <person name="Wang C."/>
            <person name="Wollam A."/>
            <person name="Fulton R.S."/>
            <person name="Clifton S.W."/>
            <person name="Jacobs J.M."/>
            <person name="Aurora R."/>
            <person name="Ghosh B.K."/>
            <person name="Sherman L.A."/>
            <person name="Smith R.D."/>
            <person name="Wilson R.K."/>
            <person name="Pakrasi H.B."/>
        </authorList>
    </citation>
    <scope>NUCLEOTIDE SEQUENCE [LARGE SCALE GENOMIC DNA]</scope>
    <source>
        <strain evidence="13">ATCC 51142 / BH68</strain>
    </source>
</reference>
<dbReference type="OrthoDB" id="9793589at2"/>
<keyword evidence="5 9" id="KW-0812">Transmembrane</keyword>
<evidence type="ECO:0000256" key="6">
    <source>
        <dbReference type="ARBA" id="ARBA00022989"/>
    </source>
</evidence>
<dbReference type="KEGG" id="cyt:cce_4704"/>
<keyword evidence="8 9" id="KW-0472">Membrane</keyword>
<gene>
    <name evidence="12" type="ordered locus">cce_4704</name>
</gene>
<evidence type="ECO:0000256" key="9">
    <source>
        <dbReference type="SAM" id="Phobius"/>
    </source>
</evidence>
<keyword evidence="7" id="KW-0406">Ion transport</keyword>
<feature type="domain" description="UspA" evidence="10">
    <location>
        <begin position="571"/>
        <end position="693"/>
    </location>
</feature>
<feature type="transmembrane region" description="Helical" evidence="9">
    <location>
        <begin position="275"/>
        <end position="294"/>
    </location>
</feature>
<evidence type="ECO:0000256" key="7">
    <source>
        <dbReference type="ARBA" id="ARBA00023065"/>
    </source>
</evidence>
<dbReference type="InterPro" id="IPR006153">
    <property type="entry name" value="Cation/H_exchanger_TM"/>
</dbReference>
<feature type="transmembrane region" description="Helical" evidence="9">
    <location>
        <begin position="186"/>
        <end position="208"/>
    </location>
</feature>
<dbReference type="PANTHER" id="PTHR43562">
    <property type="entry name" value="NAPA-TYPE SODIUM/HYDROGEN ANTIPORTER"/>
    <property type="match status" value="1"/>
</dbReference>
<feature type="transmembrane region" description="Helical" evidence="9">
    <location>
        <begin position="94"/>
        <end position="114"/>
    </location>
</feature>
<keyword evidence="13" id="KW-1185">Reference proteome</keyword>
<evidence type="ECO:0000313" key="12">
    <source>
        <dbReference type="EMBL" id="ACB54052.1"/>
    </source>
</evidence>
<comment type="subcellular location">
    <subcellularLocation>
        <location evidence="1">Membrane</location>
        <topology evidence="1">Multi-pass membrane protein</topology>
    </subcellularLocation>
</comment>
<dbReference type="GO" id="GO:0015297">
    <property type="term" value="F:antiporter activity"/>
    <property type="evidence" value="ECO:0007669"/>
    <property type="project" value="UniProtKB-KW"/>
</dbReference>
<feature type="transmembrane region" description="Helical" evidence="9">
    <location>
        <begin position="12"/>
        <end position="30"/>
    </location>
</feature>
<dbReference type="RefSeq" id="WP_009543253.1">
    <property type="nucleotide sequence ID" value="NC_010546.1"/>
</dbReference>
<dbReference type="STRING" id="43989.cce_4704"/>
<dbReference type="Pfam" id="PF00999">
    <property type="entry name" value="Na_H_Exchanger"/>
    <property type="match status" value="1"/>
</dbReference>
<evidence type="ECO:0000259" key="10">
    <source>
        <dbReference type="Pfam" id="PF00582"/>
    </source>
</evidence>
<feature type="transmembrane region" description="Helical" evidence="9">
    <location>
        <begin position="37"/>
        <end position="56"/>
    </location>
</feature>
<protein>
    <submittedName>
        <fullName evidence="12">Na+/H+ antiporter</fullName>
    </submittedName>
</protein>
<dbReference type="GO" id="GO:0016020">
    <property type="term" value="C:membrane"/>
    <property type="evidence" value="ECO:0007669"/>
    <property type="project" value="UniProtKB-SubCell"/>
</dbReference>
<keyword evidence="6 9" id="KW-1133">Transmembrane helix</keyword>
<feature type="transmembrane region" description="Helical" evidence="9">
    <location>
        <begin position="369"/>
        <end position="388"/>
    </location>
</feature>
<dbReference type="InterPro" id="IPR006016">
    <property type="entry name" value="UspA"/>
</dbReference>
<proteinExistence type="inferred from homology"/>
<evidence type="ECO:0000256" key="4">
    <source>
        <dbReference type="ARBA" id="ARBA00022449"/>
    </source>
</evidence>
<evidence type="ECO:0000256" key="2">
    <source>
        <dbReference type="ARBA" id="ARBA00005551"/>
    </source>
</evidence>
<dbReference type="GO" id="GO:1902600">
    <property type="term" value="P:proton transmembrane transport"/>
    <property type="evidence" value="ECO:0007669"/>
    <property type="project" value="InterPro"/>
</dbReference>
<dbReference type="Gene3D" id="3.40.50.12370">
    <property type="match status" value="1"/>
</dbReference>
<dbReference type="HOGENOM" id="CLU_017738_0_0_3"/>
<feature type="transmembrane region" description="Helical" evidence="9">
    <location>
        <begin position="220"/>
        <end position="240"/>
    </location>
</feature>
<dbReference type="AlphaFoldDB" id="B1WWC4"/>
<evidence type="ECO:0000256" key="3">
    <source>
        <dbReference type="ARBA" id="ARBA00022448"/>
    </source>
</evidence>
<dbReference type="Proteomes" id="UP000001203">
    <property type="component" value="Chromosome circular"/>
</dbReference>
<evidence type="ECO:0000259" key="11">
    <source>
        <dbReference type="Pfam" id="PF00999"/>
    </source>
</evidence>
<dbReference type="eggNOG" id="COG0475">
    <property type="taxonomic scope" value="Bacteria"/>
</dbReference>
<comment type="similarity">
    <text evidence="2">Belongs to the monovalent cation:proton antiporter 2 (CPA2) transporter (TC 2.A.37) family.</text>
</comment>